<dbReference type="EC" id="2.3.1.241" evidence="9"/>
<comment type="catalytic activity">
    <reaction evidence="9">
        <text>an alpha-Kdo-(2-&gt;4)-alpha-Kdo-(2-&gt;6)-lipid IVA + a fatty acyl-[ACP] = an alpha-Kdo-(2-&gt;4)-alpha-Kdo-(2-&gt;6)-(acyl)-lipid IVA + holo-[ACP]</text>
        <dbReference type="Rhea" id="RHEA:69396"/>
        <dbReference type="Rhea" id="RHEA-COMP:9685"/>
        <dbReference type="Rhea" id="RHEA-COMP:14125"/>
        <dbReference type="ChEBI" id="CHEBI:64479"/>
        <dbReference type="ChEBI" id="CHEBI:138651"/>
        <dbReference type="ChEBI" id="CHEBI:176429"/>
        <dbReference type="ChEBI" id="CHEBI:176430"/>
        <dbReference type="EC" id="2.3.1.241"/>
    </reaction>
</comment>
<dbReference type="InterPro" id="IPR004960">
    <property type="entry name" value="LipA_acyltrans"/>
</dbReference>
<evidence type="ECO:0000256" key="7">
    <source>
        <dbReference type="ARBA" id="ARBA00023136"/>
    </source>
</evidence>
<name>A0A831RX18_9GAMM</name>
<comment type="caution">
    <text evidence="10">The sequence shown here is derived from an EMBL/GenBank/DDBJ whole genome shotgun (WGS) entry which is preliminary data.</text>
</comment>
<dbReference type="UniPathway" id="UPA00360">
    <property type="reaction ID" value="UER00485"/>
</dbReference>
<dbReference type="HAMAP" id="MF_01942">
    <property type="entry name" value="Lipid_A_LpxL_LpxP"/>
    <property type="match status" value="1"/>
</dbReference>
<evidence type="ECO:0000256" key="3">
    <source>
        <dbReference type="ARBA" id="ARBA00022679"/>
    </source>
</evidence>
<keyword evidence="8 9" id="KW-0012">Acyltransferase</keyword>
<evidence type="ECO:0000313" key="10">
    <source>
        <dbReference type="EMBL" id="HEC06867.1"/>
    </source>
</evidence>
<comment type="similarity">
    <text evidence="9">Belongs to the LpxL/LpxM/LpxP family.</text>
</comment>
<comment type="subcellular location">
    <subcellularLocation>
        <location evidence="9">Cell inner membrane</location>
        <topology evidence="9">Single-pass membrane protein</topology>
    </subcellularLocation>
</comment>
<dbReference type="GO" id="GO:0009245">
    <property type="term" value="P:lipid A biosynthetic process"/>
    <property type="evidence" value="ECO:0007669"/>
    <property type="project" value="InterPro"/>
</dbReference>
<protein>
    <recommendedName>
        <fullName evidence="9">Lipid A biosynthesis acyltransferase</fullName>
        <ecNumber evidence="9">2.3.1.241</ecNumber>
    </recommendedName>
    <alternativeName>
        <fullName evidence="9">Kdo(2)-lipid IV(A) acyltransferase</fullName>
    </alternativeName>
</protein>
<dbReference type="PANTHER" id="PTHR30606">
    <property type="entry name" value="LIPID A BIOSYNTHESIS LAUROYL ACYLTRANSFERASE"/>
    <property type="match status" value="1"/>
</dbReference>
<evidence type="ECO:0000256" key="4">
    <source>
        <dbReference type="ARBA" id="ARBA00022692"/>
    </source>
</evidence>
<proteinExistence type="inferred from homology"/>
<comment type="function">
    <text evidence="9">Catalyzes the transfer of an acyl chain from an acyl-[acyl-carrier-protein] (ACP) to a Kdo(2)-lipid IV(A) to form a Kdo(2)-(acyl)-lipid IV(A).</text>
</comment>
<keyword evidence="6 9" id="KW-1133">Transmembrane helix</keyword>
<comment type="pathway">
    <text evidence="9">Glycolipid biosynthesis; KDO(2)-lipid A biosynthesis; KDO(2)-lipid A from CMP-3-deoxy-D-manno-octulosonate and lipid IV(A): step 3/4.</text>
</comment>
<keyword evidence="7 9" id="KW-0472">Membrane</keyword>
<evidence type="ECO:0000256" key="2">
    <source>
        <dbReference type="ARBA" id="ARBA00022519"/>
    </source>
</evidence>
<keyword evidence="3 9" id="KW-0808">Transferase</keyword>
<dbReference type="GO" id="GO:0036104">
    <property type="term" value="P:Kdo2-lipid A biosynthetic process"/>
    <property type="evidence" value="ECO:0007669"/>
    <property type="project" value="UniProtKB-UniRule"/>
</dbReference>
<reference evidence="10" key="1">
    <citation type="journal article" date="2020" name="mSystems">
        <title>Genome- and Community-Level Interaction Insights into Carbon Utilization and Element Cycling Functions of Hydrothermarchaeota in Hydrothermal Sediment.</title>
        <authorList>
            <person name="Zhou Z."/>
            <person name="Liu Y."/>
            <person name="Xu W."/>
            <person name="Pan J."/>
            <person name="Luo Z.H."/>
            <person name="Li M."/>
        </authorList>
    </citation>
    <scope>NUCLEOTIDE SEQUENCE [LARGE SCALE GENOMIC DNA]</scope>
    <source>
        <strain evidence="10">HyVt-458</strain>
    </source>
</reference>
<keyword evidence="2 9" id="KW-0997">Cell inner membrane</keyword>
<evidence type="ECO:0000256" key="9">
    <source>
        <dbReference type="HAMAP-Rule" id="MF_01942"/>
    </source>
</evidence>
<dbReference type="PANTHER" id="PTHR30606:SF9">
    <property type="entry name" value="LIPID A BIOSYNTHESIS LAUROYLTRANSFERASE"/>
    <property type="match status" value="1"/>
</dbReference>
<evidence type="ECO:0000256" key="8">
    <source>
        <dbReference type="ARBA" id="ARBA00023315"/>
    </source>
</evidence>
<keyword evidence="4 9" id="KW-0812">Transmembrane</keyword>
<evidence type="ECO:0000256" key="1">
    <source>
        <dbReference type="ARBA" id="ARBA00022475"/>
    </source>
</evidence>
<dbReference type="UniPathway" id="UPA00030"/>
<keyword evidence="5 9" id="KW-0448">Lipopolysaccharide biosynthesis</keyword>
<dbReference type="CDD" id="cd07984">
    <property type="entry name" value="LPLAT_LABLAT-like"/>
    <property type="match status" value="1"/>
</dbReference>
<dbReference type="InterPro" id="IPR011920">
    <property type="entry name" value="Lipid_A_LpxL_LpxP"/>
</dbReference>
<organism evidence="10">
    <name type="scientific">Thiolapillus brandeum</name>
    <dbReference type="NCBI Taxonomy" id="1076588"/>
    <lineage>
        <taxon>Bacteria</taxon>
        <taxon>Pseudomonadati</taxon>
        <taxon>Pseudomonadota</taxon>
        <taxon>Gammaproteobacteria</taxon>
        <taxon>Chromatiales</taxon>
        <taxon>Sedimenticolaceae</taxon>
        <taxon>Thiolapillus</taxon>
    </lineage>
</organism>
<feature type="transmembrane region" description="Helical" evidence="9">
    <location>
        <begin position="18"/>
        <end position="38"/>
    </location>
</feature>
<gene>
    <name evidence="9 10" type="primary">lpxL</name>
    <name evidence="10" type="ORF">ENJ12_08455</name>
</gene>
<evidence type="ECO:0000256" key="5">
    <source>
        <dbReference type="ARBA" id="ARBA00022985"/>
    </source>
</evidence>
<dbReference type="Pfam" id="PF03279">
    <property type="entry name" value="Lip_A_acyltrans"/>
    <property type="match status" value="1"/>
</dbReference>
<dbReference type="NCBIfam" id="TIGR02207">
    <property type="entry name" value="lipid_A_htrB"/>
    <property type="match status" value="1"/>
</dbReference>
<comment type="pathway">
    <text evidence="9">Bacterial outer membrane biogenesis; lipopolysaccharide biosynthesis.</text>
</comment>
<evidence type="ECO:0000256" key="6">
    <source>
        <dbReference type="ARBA" id="ARBA00022989"/>
    </source>
</evidence>
<accession>A0A831RX18</accession>
<feature type="short sequence motif" description="HXXXXD motif" evidence="9">
    <location>
        <begin position="133"/>
        <end position="138"/>
    </location>
</feature>
<sequence length="310" mass="35551">MIVANKLKGLPLYHPRFWLTWVGVASLRLMALLPYGMIQWMGPFVGRLYAIVMPKRKIIARTNIDLCFPDRSPGWRKQLLKDSFDSLGKTLLEAPLAWWAPTSRMSKLAHIHGLENLQAAMDRGKGVLLLSAHLNSPEFGGRLLVNEQPFVAMYRPSNNPVIDRMISRARLQWLPQIITRHNVRAVIRALKQGKAIWYAVDQNAGRKESVFADFFGIPASTNPATARLAKLSGAVVVPFRAIRREDGRGHDIFLEPAWDDFPSGDLVADTQRVNDLVERWVRETPEQYMWIHRRFRTRPQRSDPRLYPVD</sequence>
<dbReference type="GO" id="GO:0008913">
    <property type="term" value="F:Kdo2-lipid IVA acyltransferase activity"/>
    <property type="evidence" value="ECO:0007669"/>
    <property type="project" value="UniProtKB-EC"/>
</dbReference>
<dbReference type="GO" id="GO:0005886">
    <property type="term" value="C:plasma membrane"/>
    <property type="evidence" value="ECO:0007669"/>
    <property type="project" value="UniProtKB-SubCell"/>
</dbReference>
<dbReference type="PIRSF" id="PIRSF026649">
    <property type="entry name" value="MsbB"/>
    <property type="match status" value="1"/>
</dbReference>
<dbReference type="GO" id="GO:0009103">
    <property type="term" value="P:lipopolysaccharide biosynthetic process"/>
    <property type="evidence" value="ECO:0007669"/>
    <property type="project" value="UniProtKB-UniRule"/>
</dbReference>
<dbReference type="Proteomes" id="UP000886339">
    <property type="component" value="Unassembled WGS sequence"/>
</dbReference>
<dbReference type="EMBL" id="DRLF01000294">
    <property type="protein sequence ID" value="HEC06867.1"/>
    <property type="molecule type" value="Genomic_DNA"/>
</dbReference>
<keyword evidence="1 9" id="KW-1003">Cell membrane</keyword>
<dbReference type="AlphaFoldDB" id="A0A831RX18"/>